<evidence type="ECO:0000313" key="5">
    <source>
        <dbReference type="EMBL" id="AQS41340.1"/>
    </source>
</evidence>
<feature type="active site" description="Proton donor" evidence="3">
    <location>
        <position position="98"/>
    </location>
</feature>
<dbReference type="Proteomes" id="UP000188912">
    <property type="component" value="Chromosome"/>
</dbReference>
<dbReference type="EMBL" id="CP017315">
    <property type="protein sequence ID" value="AQS41340.1"/>
    <property type="molecule type" value="Genomic_DNA"/>
</dbReference>
<feature type="binding site" evidence="4">
    <location>
        <begin position="66"/>
        <end position="70"/>
    </location>
    <ligand>
        <name>D-ribulose 5-phosphate</name>
        <dbReference type="ChEBI" id="CHEBI:58121"/>
    </ligand>
</feature>
<dbReference type="PANTHER" id="PTHR43732:SF1">
    <property type="entry name" value="RIBOSE 5-PHOSPHATE ISOMERASE"/>
    <property type="match status" value="1"/>
</dbReference>
<dbReference type="NCBIfam" id="TIGR00689">
    <property type="entry name" value="rpiB_lacA_lacB"/>
    <property type="match status" value="1"/>
</dbReference>
<dbReference type="AlphaFoldDB" id="A0A1U9JU09"/>
<feature type="binding site" evidence="4">
    <location>
        <position position="109"/>
    </location>
    <ligand>
        <name>D-ribulose 5-phosphate</name>
        <dbReference type="ChEBI" id="CHEBI:58121"/>
    </ligand>
</feature>
<reference evidence="5 6" key="2">
    <citation type="journal article" date="2016" name="Sci. Rep.">
        <title>The genome of Rhizobiales bacteria in predatory ants reveals urease gene functions but no genes for nitrogen fixation.</title>
        <authorList>
            <person name="Neuvonen M.M."/>
            <person name="Tamarit D."/>
            <person name="Naslund K."/>
            <person name="Liebig J."/>
            <person name="Feldhaar H."/>
            <person name="Moran N.A."/>
            <person name="Guy L."/>
            <person name="Andersson S.G."/>
        </authorList>
    </citation>
    <scope>NUCLEOTIDE SEQUENCE [LARGE SCALE GENOMIC DNA]</scope>
    <source>
        <strain evidence="5 6">Hsal</strain>
    </source>
</reference>
<dbReference type="InterPro" id="IPR036569">
    <property type="entry name" value="RpiB_LacA_LacB_sf"/>
</dbReference>
<dbReference type="InterPro" id="IPR051812">
    <property type="entry name" value="SPI_LacAB/RpiB"/>
</dbReference>
<proteinExistence type="inferred from homology"/>
<feature type="active site" description="Proton acceptor" evidence="3">
    <location>
        <position position="65"/>
    </location>
</feature>
<dbReference type="NCBIfam" id="NF004051">
    <property type="entry name" value="PRK05571.1"/>
    <property type="match status" value="1"/>
</dbReference>
<dbReference type="PIRSF" id="PIRSF005384">
    <property type="entry name" value="RpiB_LacA_B"/>
    <property type="match status" value="1"/>
</dbReference>
<dbReference type="SUPFAM" id="SSF89623">
    <property type="entry name" value="Ribose/Galactose isomerase RpiB/AlsB"/>
    <property type="match status" value="1"/>
</dbReference>
<keyword evidence="2 5" id="KW-0413">Isomerase</keyword>
<feature type="binding site" evidence="4">
    <location>
        <position position="99"/>
    </location>
    <ligand>
        <name>D-ribulose 5-phosphate</name>
        <dbReference type="ChEBI" id="CHEBI:58121"/>
    </ligand>
</feature>
<feature type="binding site" evidence="4">
    <location>
        <position position="132"/>
    </location>
    <ligand>
        <name>D-ribulose 5-phosphate</name>
        <dbReference type="ChEBI" id="CHEBI:58121"/>
    </ligand>
</feature>
<dbReference type="Gene3D" id="3.40.1400.10">
    <property type="entry name" value="Sugar-phosphate isomerase, RpiB/LacA/LacB"/>
    <property type="match status" value="1"/>
</dbReference>
<evidence type="ECO:0000256" key="3">
    <source>
        <dbReference type="PIRSR" id="PIRSR005384-1"/>
    </source>
</evidence>
<protein>
    <submittedName>
        <fullName evidence="5">Ribose/Galactose Isomerase</fullName>
    </submittedName>
</protein>
<feature type="binding site" evidence="4">
    <location>
        <position position="136"/>
    </location>
    <ligand>
        <name>D-ribulose 5-phosphate</name>
        <dbReference type="ChEBI" id="CHEBI:58121"/>
    </ligand>
</feature>
<evidence type="ECO:0000256" key="4">
    <source>
        <dbReference type="PIRSR" id="PIRSR005384-2"/>
    </source>
</evidence>
<reference evidence="5 6" key="1">
    <citation type="journal article" date="2010" name="Science">
        <title>Genomic comparison of the ants Camponotus floridanus and Harpegnathos saltator.</title>
        <authorList>
            <person name="Bonasio R."/>
            <person name="Zhang G."/>
            <person name="Ye C."/>
            <person name="Mutti N.S."/>
            <person name="Fang X."/>
            <person name="Qin N."/>
            <person name="Donahue G."/>
            <person name="Yang P."/>
            <person name="Li Q."/>
            <person name="Li C."/>
            <person name="Zhang P."/>
            <person name="Huang Z."/>
            <person name="Berger S.L."/>
            <person name="Reinberg D."/>
            <person name="Wang J."/>
            <person name="Liebig J."/>
        </authorList>
    </citation>
    <scope>NUCLEOTIDE SEQUENCE [LARGE SCALE GENOMIC DNA]</scope>
    <source>
        <strain evidence="5 6">Hsal</strain>
    </source>
</reference>
<evidence type="ECO:0000256" key="1">
    <source>
        <dbReference type="ARBA" id="ARBA00008754"/>
    </source>
</evidence>
<dbReference type="GO" id="GO:0016861">
    <property type="term" value="F:intramolecular oxidoreductase activity, interconverting aldoses and ketoses"/>
    <property type="evidence" value="ECO:0007669"/>
    <property type="project" value="UniProtKB-ARBA"/>
</dbReference>
<sequence length="146" mass="15797">MKIAIGSDHAGYALKQLIVEHLEQQGYSVNDIGTHSTESTDYPQYGRAAAEEIVSGRADRGILICGTGVGISIAANKVAGIRAVVCSDPLTAELSVRHNNTNILALGARIVGDELAKYLVDHWLQAKFEGGRHLRRVREIEPEHGK</sequence>
<accession>A0A1U9JU09</accession>
<dbReference type="InterPro" id="IPR004785">
    <property type="entry name" value="RpiB"/>
</dbReference>
<dbReference type="InterPro" id="IPR003500">
    <property type="entry name" value="RpiB_LacA_LacB"/>
</dbReference>
<dbReference type="Pfam" id="PF02502">
    <property type="entry name" value="LacAB_rpiB"/>
    <property type="match status" value="1"/>
</dbReference>
<name>A0A1U9JU09_9HYPH</name>
<dbReference type="PANTHER" id="PTHR43732">
    <property type="entry name" value="RIBOSE 5-PHOSPHATE ISOMERASE-RELATED"/>
    <property type="match status" value="1"/>
</dbReference>
<dbReference type="NCBIfam" id="TIGR01120">
    <property type="entry name" value="rpiB"/>
    <property type="match status" value="1"/>
</dbReference>
<comment type="similarity">
    <text evidence="1">Belongs to the LacAB/RpiB family.</text>
</comment>
<dbReference type="GO" id="GO:0005975">
    <property type="term" value="P:carbohydrate metabolic process"/>
    <property type="evidence" value="ECO:0007669"/>
    <property type="project" value="InterPro"/>
</dbReference>
<gene>
    <name evidence="5" type="ORF">BHV28_06370</name>
</gene>
<dbReference type="STRING" id="1902579.BHV28_06370"/>
<evidence type="ECO:0000256" key="2">
    <source>
        <dbReference type="ARBA" id="ARBA00023235"/>
    </source>
</evidence>
<evidence type="ECO:0000313" key="6">
    <source>
        <dbReference type="Proteomes" id="UP000188912"/>
    </source>
</evidence>
<feature type="binding site" evidence="4">
    <location>
        <begin position="8"/>
        <end position="9"/>
    </location>
    <ligand>
        <name>D-ribulose 5-phosphate</name>
        <dbReference type="ChEBI" id="CHEBI:58121"/>
    </ligand>
</feature>
<organism evidence="5 6">
    <name type="scientific">Candidatus Tokpelaia hoelldobleri</name>
    <dbReference type="NCBI Taxonomy" id="1902579"/>
    <lineage>
        <taxon>Bacteria</taxon>
        <taxon>Pseudomonadati</taxon>
        <taxon>Pseudomonadota</taxon>
        <taxon>Alphaproteobacteria</taxon>
        <taxon>Hyphomicrobiales</taxon>
        <taxon>Candidatus Tokpelaia</taxon>
    </lineage>
</organism>
<keyword evidence="6" id="KW-1185">Reference proteome</keyword>
<dbReference type="KEGG" id="thd:BHV28_06370"/>